<keyword evidence="7" id="KW-0547">Nucleotide-binding</keyword>
<dbReference type="InterPro" id="IPR051315">
    <property type="entry name" value="Bact_Chemotaxis_CheA"/>
</dbReference>
<dbReference type="Gene3D" id="2.30.30.40">
    <property type="entry name" value="SH3 Domains"/>
    <property type="match status" value="1"/>
</dbReference>
<dbReference type="Pfam" id="PF01584">
    <property type="entry name" value="CheW"/>
    <property type="match status" value="1"/>
</dbReference>
<dbReference type="Pfam" id="PF01627">
    <property type="entry name" value="Hpt"/>
    <property type="match status" value="1"/>
</dbReference>
<feature type="domain" description="HPt" evidence="15">
    <location>
        <begin position="1"/>
        <end position="101"/>
    </location>
</feature>
<keyword evidence="9" id="KW-0067">ATP-binding</keyword>
<dbReference type="RefSeq" id="WP_077771967.1">
    <property type="nucleotide sequence ID" value="NZ_MUFC01000005.1"/>
</dbReference>
<dbReference type="EC" id="2.7.13.3" evidence="2"/>
<evidence type="ECO:0000256" key="2">
    <source>
        <dbReference type="ARBA" id="ARBA00012438"/>
    </source>
</evidence>
<dbReference type="EMBL" id="MUFC01000005">
    <property type="protein sequence ID" value="OOE89000.1"/>
    <property type="molecule type" value="Genomic_DNA"/>
</dbReference>
<dbReference type="PROSITE" id="PS50109">
    <property type="entry name" value="HIS_KIN"/>
    <property type="match status" value="1"/>
</dbReference>
<dbReference type="InterPro" id="IPR003594">
    <property type="entry name" value="HATPase_dom"/>
</dbReference>
<keyword evidence="4" id="KW-0145">Chemotaxis</keyword>
<evidence type="ECO:0000256" key="10">
    <source>
        <dbReference type="ARBA" id="ARBA00023012"/>
    </source>
</evidence>
<feature type="modified residue" description="Phosphohistidine" evidence="12">
    <location>
        <position position="44"/>
    </location>
</feature>
<dbReference type="InterPro" id="IPR036061">
    <property type="entry name" value="CheW-like_dom_sf"/>
</dbReference>
<evidence type="ECO:0000256" key="4">
    <source>
        <dbReference type="ARBA" id="ARBA00022500"/>
    </source>
</evidence>
<evidence type="ECO:0000259" key="14">
    <source>
        <dbReference type="PROSITE" id="PS50851"/>
    </source>
</evidence>
<evidence type="ECO:0000256" key="11">
    <source>
        <dbReference type="ARBA" id="ARBA00035100"/>
    </source>
</evidence>
<evidence type="ECO:0000256" key="1">
    <source>
        <dbReference type="ARBA" id="ARBA00000085"/>
    </source>
</evidence>
<dbReference type="SUPFAM" id="SSF50341">
    <property type="entry name" value="CheW-like"/>
    <property type="match status" value="1"/>
</dbReference>
<dbReference type="InterPro" id="IPR008207">
    <property type="entry name" value="Sig_transdc_His_kin_Hpt_dom"/>
</dbReference>
<dbReference type="SUPFAM" id="SSF55874">
    <property type="entry name" value="ATPase domain of HSP90 chaperone/DNA topoisomerase II/histidine kinase"/>
    <property type="match status" value="1"/>
</dbReference>
<dbReference type="PROSITE" id="PS50894">
    <property type="entry name" value="HPT"/>
    <property type="match status" value="1"/>
</dbReference>
<dbReference type="InterPro" id="IPR036097">
    <property type="entry name" value="HisK_dim/P_sf"/>
</dbReference>
<dbReference type="Gene3D" id="1.10.287.560">
    <property type="entry name" value="Histidine kinase CheA-like, homodimeric domain"/>
    <property type="match status" value="1"/>
</dbReference>
<dbReference type="PANTHER" id="PTHR43395">
    <property type="entry name" value="SENSOR HISTIDINE KINASE CHEA"/>
    <property type="match status" value="1"/>
</dbReference>
<dbReference type="SMART" id="SM00387">
    <property type="entry name" value="HATPase_c"/>
    <property type="match status" value="1"/>
</dbReference>
<evidence type="ECO:0000259" key="13">
    <source>
        <dbReference type="PROSITE" id="PS50109"/>
    </source>
</evidence>
<dbReference type="SMART" id="SM01231">
    <property type="entry name" value="H-kinase_dim"/>
    <property type="match status" value="1"/>
</dbReference>
<feature type="domain" description="Histidine kinase" evidence="13">
    <location>
        <begin position="341"/>
        <end position="550"/>
    </location>
</feature>
<dbReference type="Gene3D" id="1.20.120.160">
    <property type="entry name" value="HPT domain"/>
    <property type="match status" value="1"/>
</dbReference>
<dbReference type="CDD" id="cd16916">
    <property type="entry name" value="HATPase_CheA-like"/>
    <property type="match status" value="1"/>
</dbReference>
<protein>
    <recommendedName>
        <fullName evidence="3">Chemotaxis protein CheA</fullName>
        <ecNumber evidence="2">2.7.13.3</ecNumber>
    </recommendedName>
</protein>
<dbReference type="InterPro" id="IPR004358">
    <property type="entry name" value="Sig_transdc_His_kin-like_C"/>
</dbReference>
<dbReference type="InterPro" id="IPR004105">
    <property type="entry name" value="CheA-like_dim"/>
</dbReference>
<comment type="catalytic activity">
    <reaction evidence="1">
        <text>ATP + protein L-histidine = ADP + protein N-phospho-L-histidine.</text>
        <dbReference type="EC" id="2.7.13.3"/>
    </reaction>
</comment>
<evidence type="ECO:0000256" key="5">
    <source>
        <dbReference type="ARBA" id="ARBA00022553"/>
    </source>
</evidence>
<dbReference type="Pfam" id="PF02895">
    <property type="entry name" value="H-kinase_dim"/>
    <property type="match status" value="1"/>
</dbReference>
<keyword evidence="5 12" id="KW-0597">Phosphoprotein</keyword>
<dbReference type="Pfam" id="PF02518">
    <property type="entry name" value="HATPase_c"/>
    <property type="match status" value="1"/>
</dbReference>
<gene>
    <name evidence="16" type="ORF">BZG74_07075</name>
</gene>
<evidence type="ECO:0000256" key="6">
    <source>
        <dbReference type="ARBA" id="ARBA00022679"/>
    </source>
</evidence>
<dbReference type="Proteomes" id="UP000188627">
    <property type="component" value="Unassembled WGS sequence"/>
</dbReference>
<evidence type="ECO:0000259" key="15">
    <source>
        <dbReference type="PROSITE" id="PS50894"/>
    </source>
</evidence>
<dbReference type="SMART" id="SM00260">
    <property type="entry name" value="CheW"/>
    <property type="match status" value="1"/>
</dbReference>
<evidence type="ECO:0000256" key="9">
    <source>
        <dbReference type="ARBA" id="ARBA00022840"/>
    </source>
</evidence>
<keyword evidence="10" id="KW-0902">Two-component regulatory system</keyword>
<keyword evidence="6" id="KW-0808">Transferase</keyword>
<dbReference type="InterPro" id="IPR036890">
    <property type="entry name" value="HATPase_C_sf"/>
</dbReference>
<evidence type="ECO:0000256" key="12">
    <source>
        <dbReference type="PROSITE-ProRule" id="PRU00110"/>
    </source>
</evidence>
<dbReference type="SUPFAM" id="SSF47384">
    <property type="entry name" value="Homodimeric domain of signal transducing histidine kinase"/>
    <property type="match status" value="1"/>
</dbReference>
<dbReference type="InterPro" id="IPR005467">
    <property type="entry name" value="His_kinase_dom"/>
</dbReference>
<feature type="domain" description="CheW-like" evidence="14">
    <location>
        <begin position="552"/>
        <end position="684"/>
    </location>
</feature>
<dbReference type="SMART" id="SM00073">
    <property type="entry name" value="HPT"/>
    <property type="match status" value="1"/>
</dbReference>
<dbReference type="InterPro" id="IPR037006">
    <property type="entry name" value="CheA-like_homodim_sf"/>
</dbReference>
<name>A0ABX3KI84_9GAMM</name>
<evidence type="ECO:0000256" key="3">
    <source>
        <dbReference type="ARBA" id="ARBA00021495"/>
    </source>
</evidence>
<keyword evidence="8" id="KW-0418">Kinase</keyword>
<dbReference type="InterPro" id="IPR036641">
    <property type="entry name" value="HPT_dom_sf"/>
</dbReference>
<dbReference type="PANTHER" id="PTHR43395:SF10">
    <property type="entry name" value="CHEMOTAXIS PROTEIN CHEA"/>
    <property type="match status" value="1"/>
</dbReference>
<dbReference type="PRINTS" id="PR00344">
    <property type="entry name" value="BCTRLSENSOR"/>
</dbReference>
<sequence length="690" mass="76166">MSDPVLIFQEEAAEHLENLESALLELEQHPQDERQINVAFRAMHTIKGAAGMVGYDHLSYFTHHLETLFENVRNGSLALDQELINLVLECRDQIEGLLTRDNPSVESMTISETLIVRLTAAMPDNVSSQWDSGCATATADSETVMERIYRIDLSPNLTSFQDGFDLLPVVRELQSLGPCFVSGYLDKDFATDTFDPENCYLSLTVLLTTSQGGEALDDVFIFVQDDWRIEITDINYDEAYRLGQLFVQQGVTSAEELENSLSAKCLAEKDLTRPGAAEPEVVERTLATQNHILEQQRQVQSEPEKSIKVSQRKLDQLMDQVGELVILQARLDRFATELADEQIESLAEELTRLSSNLRETTFDIRMLPIGSTFGRFRRLVRDLAKDLNKEVVLETSGAETELDKVVIDKLADPLVHLLRNSLDHGIESPESRQAAGKPRKGTIRLDASHQQGQIVVTISDDGAGINSERVFSRAVERGLISASQNLSHAEIYQLILEPGFSTAETISDVSGRGVGMDVVKNSIESLQGRIYIDSSQGRGTVVRIMLPMTLAIIDGLMVQVSDDYYVLPLSTVEECIETLSSQVSLRDGGRLVQHRDQLVSCVRLREWFDIPGKQPAIEQTVVVRIGDDILGITVDDVVGHFQTVIKNLGKLYEDVEGVMGATIMGSGGIAMIIDVAALVGNTSGSSADIA</sequence>
<comment type="caution">
    <text evidence="16">The sequence shown here is derived from an EMBL/GenBank/DDBJ whole genome shotgun (WGS) entry which is preliminary data.</text>
</comment>
<evidence type="ECO:0000256" key="7">
    <source>
        <dbReference type="ARBA" id="ARBA00022741"/>
    </source>
</evidence>
<accession>A0ABX3KI84</accession>
<evidence type="ECO:0000256" key="8">
    <source>
        <dbReference type="ARBA" id="ARBA00022777"/>
    </source>
</evidence>
<evidence type="ECO:0000313" key="17">
    <source>
        <dbReference type="Proteomes" id="UP000188627"/>
    </source>
</evidence>
<proteinExistence type="predicted"/>
<organism evidence="16 17">
    <name type="scientific">Salinivibrio sharmensis</name>
    <dbReference type="NCBI Taxonomy" id="390883"/>
    <lineage>
        <taxon>Bacteria</taxon>
        <taxon>Pseudomonadati</taxon>
        <taxon>Pseudomonadota</taxon>
        <taxon>Gammaproteobacteria</taxon>
        <taxon>Vibrionales</taxon>
        <taxon>Vibrionaceae</taxon>
        <taxon>Salinivibrio</taxon>
    </lineage>
</organism>
<dbReference type="InterPro" id="IPR002545">
    <property type="entry name" value="CheW-lke_dom"/>
</dbReference>
<keyword evidence="17" id="KW-1185">Reference proteome</keyword>
<dbReference type="PROSITE" id="PS50851">
    <property type="entry name" value="CHEW"/>
    <property type="match status" value="1"/>
</dbReference>
<evidence type="ECO:0000313" key="16">
    <source>
        <dbReference type="EMBL" id="OOE89000.1"/>
    </source>
</evidence>
<dbReference type="SUPFAM" id="SSF47226">
    <property type="entry name" value="Histidine-containing phosphotransfer domain, HPT domain"/>
    <property type="match status" value="1"/>
</dbReference>
<dbReference type="CDD" id="cd00731">
    <property type="entry name" value="CheA_reg"/>
    <property type="match status" value="1"/>
</dbReference>
<reference evidence="17" key="1">
    <citation type="submission" date="2017-01" db="EMBL/GenBank/DDBJ databases">
        <title>Draft genome of the species Salinivibrio sharmensis.</title>
        <authorList>
            <person name="Lopez-Hermoso C."/>
            <person name="De La Haba R."/>
            <person name="Sanchez-Porro C."/>
            <person name="Ventosa A."/>
        </authorList>
    </citation>
    <scope>NUCLEOTIDE SEQUENCE [LARGE SCALE GENOMIC DNA]</scope>
    <source>
        <strain evidence="17">CBH463</strain>
    </source>
</reference>
<dbReference type="Gene3D" id="3.30.565.10">
    <property type="entry name" value="Histidine kinase-like ATPase, C-terminal domain"/>
    <property type="match status" value="1"/>
</dbReference>
<dbReference type="CDD" id="cd00088">
    <property type="entry name" value="HPT"/>
    <property type="match status" value="1"/>
</dbReference>
<comment type="function">
    <text evidence="11">Involved in the transmission of sensory signals from the chemoreceptors to the flagellar motors. CheA is autophosphorylated; it can transfer its phosphate group to either CheB or CheY.</text>
</comment>